<dbReference type="PANTHER" id="PTHR46862">
    <property type="entry name" value="OS07G0661900 PROTEIN"/>
    <property type="match status" value="1"/>
</dbReference>
<dbReference type="PANTHER" id="PTHR46862:SF3">
    <property type="entry name" value="OS07G0661900 PROTEIN"/>
    <property type="match status" value="1"/>
</dbReference>
<dbReference type="InterPro" id="IPR002885">
    <property type="entry name" value="PPR_rpt"/>
</dbReference>
<evidence type="ECO:0000256" key="1">
    <source>
        <dbReference type="ARBA" id="ARBA00022737"/>
    </source>
</evidence>
<dbReference type="AlphaFoldDB" id="A0A218VWK3"/>
<feature type="repeat" description="PPR" evidence="2">
    <location>
        <begin position="226"/>
        <end position="260"/>
    </location>
</feature>
<reference evidence="3" key="2">
    <citation type="submission" date="2017-06" db="EMBL/GenBank/DDBJ databases">
        <title>The pomegranate genome and the genomics of punicalagin biosynthesis.</title>
        <authorList>
            <person name="Xu C."/>
        </authorList>
    </citation>
    <scope>NUCLEOTIDE SEQUENCE [LARGE SCALE GENOMIC DNA]</scope>
    <source>
        <tissue evidence="3">Fresh leaf</tissue>
    </source>
</reference>
<evidence type="ECO:0000313" key="4">
    <source>
        <dbReference type="EMBL" id="PKI67099.1"/>
    </source>
</evidence>
<dbReference type="GeneID" id="116202238"/>
<dbReference type="STRING" id="22663.A0A218VWK3"/>
<protein>
    <submittedName>
        <fullName evidence="3">Uncharacterized protein</fullName>
    </submittedName>
</protein>
<dbReference type="NCBIfam" id="TIGR00756">
    <property type="entry name" value="PPR"/>
    <property type="match status" value="4"/>
</dbReference>
<dbReference type="OrthoDB" id="185373at2759"/>
<feature type="repeat" description="PPR" evidence="2">
    <location>
        <begin position="296"/>
        <end position="330"/>
    </location>
</feature>
<keyword evidence="1" id="KW-0677">Repeat</keyword>
<evidence type="ECO:0000313" key="3">
    <source>
        <dbReference type="EMBL" id="OWM64954.1"/>
    </source>
</evidence>
<feature type="repeat" description="PPR" evidence="2">
    <location>
        <begin position="191"/>
        <end position="225"/>
    </location>
</feature>
<reference evidence="5" key="1">
    <citation type="journal article" date="2017" name="Plant J.">
        <title>The pomegranate (Punica granatum L.) genome and the genomics of punicalagin biosynthesis.</title>
        <authorList>
            <person name="Qin G."/>
            <person name="Xu C."/>
            <person name="Ming R."/>
            <person name="Tang H."/>
            <person name="Guyot R."/>
            <person name="Kramer E.M."/>
            <person name="Hu Y."/>
            <person name="Yi X."/>
            <person name="Qi Y."/>
            <person name="Xu X."/>
            <person name="Gao Z."/>
            <person name="Pan H."/>
            <person name="Jian J."/>
            <person name="Tian Y."/>
            <person name="Yue Z."/>
            <person name="Xu Y."/>
        </authorList>
    </citation>
    <scope>NUCLEOTIDE SEQUENCE [LARGE SCALE GENOMIC DNA]</scope>
    <source>
        <strain evidence="5">cv. Dabenzi</strain>
    </source>
</reference>
<gene>
    <name evidence="3" type="ORF">CDL15_Pgr028672</name>
    <name evidence="4" type="ORF">CRG98_012520</name>
</gene>
<keyword evidence="6" id="KW-1185">Reference proteome</keyword>
<dbReference type="PROSITE" id="PS51375">
    <property type="entry name" value="PPR"/>
    <property type="match status" value="3"/>
</dbReference>
<dbReference type="Proteomes" id="UP000197138">
    <property type="component" value="Unassembled WGS sequence"/>
</dbReference>
<sequence>MDNSTCTLLYFTCPFPAITPRTSSSLRPITRFPTKVPSCRASLALSDAEGAEKVTLSEGRPKFKWVEAGRRATEAQKEAIAKLPWKMTKRCKALMRQIICFSGEGELADLLGAWVRIMKPKRADWLAVLKELKLSNHPLYLEVAELALPEKSFEANVRDYTKLIHSYGKQNQLTDAEKTLFTLKERGFTCDQVALTALLDMYSKAGDFSKAKETFEEIKLLDEPPDKRSYGAMIMACIRAGKLEEGEALLQEMSDQEITAGSEVYKALLRAYSVMGHAKGAQRAFDAIQLAGIVPDSRICGLLINAYSIAGLSERAHSAFENMRRVGIKPNDKCVALVVGAYEKEGKLSSALKFLMCLERDGISLGREASERLAAWFRRLGVVQEVELVLREFASVEAGANEHCIL</sequence>
<proteinExistence type="predicted"/>
<evidence type="ECO:0000313" key="5">
    <source>
        <dbReference type="Proteomes" id="UP000197138"/>
    </source>
</evidence>
<dbReference type="InterPro" id="IPR011990">
    <property type="entry name" value="TPR-like_helical_dom_sf"/>
</dbReference>
<dbReference type="EMBL" id="PGOL01000643">
    <property type="protein sequence ID" value="PKI67099.1"/>
    <property type="molecule type" value="Genomic_DNA"/>
</dbReference>
<reference evidence="4 6" key="3">
    <citation type="submission" date="2017-11" db="EMBL/GenBank/DDBJ databases">
        <title>De-novo sequencing of pomegranate (Punica granatum L.) genome.</title>
        <authorList>
            <person name="Akparov Z."/>
            <person name="Amiraslanov A."/>
            <person name="Hajiyeva S."/>
            <person name="Abbasov M."/>
            <person name="Kaur K."/>
            <person name="Hamwieh A."/>
            <person name="Solovyev V."/>
            <person name="Salamov A."/>
            <person name="Braich B."/>
            <person name="Kosarev P."/>
            <person name="Mahmoud A."/>
            <person name="Hajiyev E."/>
            <person name="Babayeva S."/>
            <person name="Izzatullayeva V."/>
            <person name="Mammadov A."/>
            <person name="Mammadov A."/>
            <person name="Sharifova S."/>
            <person name="Ojaghi J."/>
            <person name="Eynullazada K."/>
            <person name="Bayramov B."/>
            <person name="Abdulazimova A."/>
            <person name="Shahmuradov I."/>
        </authorList>
    </citation>
    <scope>NUCLEOTIDE SEQUENCE [LARGE SCALE GENOMIC DNA]</scope>
    <source>
        <strain evidence="4">AG2017</strain>
        <strain evidence="6">cv. AG2017</strain>
        <tissue evidence="4">Leaf</tissue>
    </source>
</reference>
<accession>A0A218VWK3</accession>
<dbReference type="Pfam" id="PF13812">
    <property type="entry name" value="PPR_3"/>
    <property type="match status" value="1"/>
</dbReference>
<comment type="caution">
    <text evidence="3">The sequence shown here is derived from an EMBL/GenBank/DDBJ whole genome shotgun (WGS) entry which is preliminary data.</text>
</comment>
<name>A0A218VWK3_PUNGR</name>
<evidence type="ECO:0000313" key="6">
    <source>
        <dbReference type="Proteomes" id="UP000233551"/>
    </source>
</evidence>
<evidence type="ECO:0000256" key="2">
    <source>
        <dbReference type="PROSITE-ProRule" id="PRU00708"/>
    </source>
</evidence>
<dbReference type="Pfam" id="PF01535">
    <property type="entry name" value="PPR"/>
    <property type="match status" value="3"/>
</dbReference>
<dbReference type="Gene3D" id="1.25.40.10">
    <property type="entry name" value="Tetratricopeptide repeat domain"/>
    <property type="match status" value="2"/>
</dbReference>
<organism evidence="3 5">
    <name type="scientific">Punica granatum</name>
    <name type="common">Pomegranate</name>
    <dbReference type="NCBI Taxonomy" id="22663"/>
    <lineage>
        <taxon>Eukaryota</taxon>
        <taxon>Viridiplantae</taxon>
        <taxon>Streptophyta</taxon>
        <taxon>Embryophyta</taxon>
        <taxon>Tracheophyta</taxon>
        <taxon>Spermatophyta</taxon>
        <taxon>Magnoliopsida</taxon>
        <taxon>eudicotyledons</taxon>
        <taxon>Gunneridae</taxon>
        <taxon>Pentapetalae</taxon>
        <taxon>rosids</taxon>
        <taxon>malvids</taxon>
        <taxon>Myrtales</taxon>
        <taxon>Lythraceae</taxon>
        <taxon>Punica</taxon>
    </lineage>
</organism>
<dbReference type="EMBL" id="MTKT01005739">
    <property type="protein sequence ID" value="OWM64954.1"/>
    <property type="molecule type" value="Genomic_DNA"/>
</dbReference>
<dbReference type="Proteomes" id="UP000233551">
    <property type="component" value="Unassembled WGS sequence"/>
</dbReference>